<comment type="pathway">
    <text evidence="1">Protein modification; protein ubiquitination.</text>
</comment>
<dbReference type="UniPathway" id="UPA00143"/>
<dbReference type="InterPro" id="IPR045048">
    <property type="entry name" value="FBXO31/39"/>
</dbReference>
<dbReference type="AlphaFoldDB" id="A0A7S2PL17"/>
<name>A0A7S2PL17_9STRA</name>
<evidence type="ECO:0000256" key="2">
    <source>
        <dbReference type="ARBA" id="ARBA00022786"/>
    </source>
</evidence>
<proteinExistence type="predicted"/>
<evidence type="ECO:0000256" key="1">
    <source>
        <dbReference type="ARBA" id="ARBA00004906"/>
    </source>
</evidence>
<reference evidence="5" key="1">
    <citation type="submission" date="2021-01" db="EMBL/GenBank/DDBJ databases">
        <authorList>
            <person name="Corre E."/>
            <person name="Pelletier E."/>
            <person name="Niang G."/>
            <person name="Scheremetjew M."/>
            <person name="Finn R."/>
            <person name="Kale V."/>
            <person name="Holt S."/>
            <person name="Cochrane G."/>
            <person name="Meng A."/>
            <person name="Brown T."/>
            <person name="Cohen L."/>
        </authorList>
    </citation>
    <scope>NUCLEOTIDE SEQUENCE</scope>
    <source>
        <strain evidence="5">SM1012Den-03</strain>
    </source>
</reference>
<protein>
    <submittedName>
        <fullName evidence="5">Uncharacterized protein</fullName>
    </submittedName>
</protein>
<dbReference type="Pfam" id="PF12014">
    <property type="entry name" value="Cyclin_D1_bind"/>
    <property type="match status" value="1"/>
</dbReference>
<evidence type="ECO:0000256" key="4">
    <source>
        <dbReference type="SAM" id="SignalP"/>
    </source>
</evidence>
<organism evidence="5">
    <name type="scientific">Skeletonema marinoi</name>
    <dbReference type="NCBI Taxonomy" id="267567"/>
    <lineage>
        <taxon>Eukaryota</taxon>
        <taxon>Sar</taxon>
        <taxon>Stramenopiles</taxon>
        <taxon>Ochrophyta</taxon>
        <taxon>Bacillariophyta</taxon>
        <taxon>Coscinodiscophyceae</taxon>
        <taxon>Thalassiosirophycidae</taxon>
        <taxon>Thalassiosirales</taxon>
        <taxon>Skeletonemataceae</taxon>
        <taxon>Skeletonema</taxon>
        <taxon>Skeletonema marinoi-dohrnii complex</taxon>
    </lineage>
</organism>
<accession>A0A7S2PL17</accession>
<feature type="signal peptide" evidence="4">
    <location>
        <begin position="1"/>
        <end position="22"/>
    </location>
</feature>
<dbReference type="GO" id="GO:0016567">
    <property type="term" value="P:protein ubiquitination"/>
    <property type="evidence" value="ECO:0007669"/>
    <property type="project" value="UniProtKB-UniPathway"/>
</dbReference>
<feature type="chain" id="PRO_5030565367" evidence="4">
    <location>
        <begin position="23"/>
        <end position="425"/>
    </location>
</feature>
<keyword evidence="4" id="KW-0732">Signal</keyword>
<evidence type="ECO:0000313" key="5">
    <source>
        <dbReference type="EMBL" id="CAD9603497.1"/>
    </source>
</evidence>
<dbReference type="PANTHER" id="PTHR10706:SF130">
    <property type="entry name" value="F-BOX ONLY PROTEIN 31"/>
    <property type="match status" value="1"/>
</dbReference>
<sequence length="425" mass="47211">MSSFLLHSAAFAALLVSPLTNSFTLPINHEVTRYSSSWSSTLQAAASADDQQRRPSFQEAGQLDPPSISAAAAQDGIYEQHQQFGDATTDRSNDKDVNSFLRSSEFADLEPLTHSETRSSRLDAENRLRAIYTTAGTDPYWSLRDEIIQLESDLETGRDVGISDEAVSAVRNLLRKAQSKDPEHVYRITSAAAAAAERMGRVEESEKYREESLKARKMLPWFNLEGLWVGKYGTHGFEMINVTYSGDMLIAYKVTGDKNIPRGEISFTADLTPQFEGSASKLDPIVLSENSAKKWGTKKLPRFSGEGHAAEPGYVNNQFLEGQLVVIGEGDYFSFAWIPLEHQIFFGRPSPELTLKMLREGGGTSLTAGLGMSVPGLDAHVKDQTDYVNRCLEVTKDTFLDEWNEGKTDSFSGIWHGNEEECYFE</sequence>
<keyword evidence="2" id="KW-0833">Ubl conjugation pathway</keyword>
<dbReference type="PANTHER" id="PTHR10706">
    <property type="entry name" value="F-BOX FAMILY PROTEIN"/>
    <property type="match status" value="1"/>
</dbReference>
<dbReference type="EMBL" id="HBGZ01015647">
    <property type="protein sequence ID" value="CAD9603497.1"/>
    <property type="molecule type" value="Transcribed_RNA"/>
</dbReference>
<gene>
    <name evidence="5" type="ORF">SMAR0320_LOCUS11181</name>
</gene>
<evidence type="ECO:0000256" key="3">
    <source>
        <dbReference type="SAM" id="MobiDB-lite"/>
    </source>
</evidence>
<feature type="region of interest" description="Disordered" evidence="3">
    <location>
        <begin position="45"/>
        <end position="65"/>
    </location>
</feature>